<proteinExistence type="predicted"/>
<protein>
    <submittedName>
        <fullName evidence="1">TIGR04290 family methyltransferase</fullName>
    </submittedName>
</protein>
<name>A0ABT0DWM3_9SPHN</name>
<organism evidence="1 2">
    <name type="scientific">Sphingobium agri</name>
    <dbReference type="NCBI Taxonomy" id="2933566"/>
    <lineage>
        <taxon>Bacteria</taxon>
        <taxon>Pseudomonadati</taxon>
        <taxon>Pseudomonadota</taxon>
        <taxon>Alphaproteobacteria</taxon>
        <taxon>Sphingomonadales</taxon>
        <taxon>Sphingomonadaceae</taxon>
        <taxon>Sphingobium</taxon>
    </lineage>
</organism>
<evidence type="ECO:0000313" key="2">
    <source>
        <dbReference type="Proteomes" id="UP001203512"/>
    </source>
</evidence>
<dbReference type="EMBL" id="JALKHS010000006">
    <property type="protein sequence ID" value="MCK0531342.1"/>
    <property type="molecule type" value="Genomic_DNA"/>
</dbReference>
<dbReference type="NCBIfam" id="TIGR04290">
    <property type="entry name" value="meth_Rta_06860"/>
    <property type="match status" value="1"/>
</dbReference>
<gene>
    <name evidence="1" type="ORF">MU848_07070</name>
</gene>
<dbReference type="RefSeq" id="WP_247230982.1">
    <property type="nucleotide sequence ID" value="NZ_JALKHS010000006.1"/>
</dbReference>
<dbReference type="Proteomes" id="UP001203512">
    <property type="component" value="Unassembled WGS sequence"/>
</dbReference>
<accession>A0ABT0DWM3</accession>
<dbReference type="GO" id="GO:0008168">
    <property type="term" value="F:methyltransferase activity"/>
    <property type="evidence" value="ECO:0007669"/>
    <property type="project" value="UniProtKB-KW"/>
</dbReference>
<dbReference type="PANTHER" id="PTHR43861:SF1">
    <property type="entry name" value="TRANS-ACONITATE 2-METHYLTRANSFERASE"/>
    <property type="match status" value="1"/>
</dbReference>
<dbReference type="InterPro" id="IPR029063">
    <property type="entry name" value="SAM-dependent_MTases_sf"/>
</dbReference>
<dbReference type="GO" id="GO:0032259">
    <property type="term" value="P:methylation"/>
    <property type="evidence" value="ECO:0007669"/>
    <property type="project" value="UniProtKB-KW"/>
</dbReference>
<dbReference type="CDD" id="cd02440">
    <property type="entry name" value="AdoMet_MTases"/>
    <property type="match status" value="1"/>
</dbReference>
<dbReference type="PANTHER" id="PTHR43861">
    <property type="entry name" value="TRANS-ACONITATE 2-METHYLTRANSFERASE-RELATED"/>
    <property type="match status" value="1"/>
</dbReference>
<comment type="caution">
    <text evidence="1">The sequence shown here is derived from an EMBL/GenBank/DDBJ whole genome shotgun (WGS) entry which is preliminary data.</text>
</comment>
<evidence type="ECO:0000313" key="1">
    <source>
        <dbReference type="EMBL" id="MCK0531342.1"/>
    </source>
</evidence>
<keyword evidence="2" id="KW-1185">Reference proteome</keyword>
<sequence length="275" mass="30693">MKTVKIAADHKDDGDLRRRIAELGPWFHNLHIGGIETAPDHFLGDYPAFKFARFADALPEDLTGKSVLDIGCNAGFYSIEMKRRGAAEVIGIDSDDRYLAQARFAAGTLGYDDISFHNLSVYDVAKLGRRFDVVIFMGVLYHLRHPLLALDLIREHVAGDLLLFQTMQQGSADVLLVPEDHPFHVPGTNRPPTFFDNPAFPRMHFIERKFAHDWTNWWAPNKAGSQALLRAAGFTIEAEPEEEVYLCRVAPVPYADLMGSAAVYPAQSPQEGTQA</sequence>
<dbReference type="Gene3D" id="3.40.50.150">
    <property type="entry name" value="Vaccinia Virus protein VP39"/>
    <property type="match status" value="1"/>
</dbReference>
<dbReference type="InterPro" id="IPR027554">
    <property type="entry name" value="Meth_Rta_06860"/>
</dbReference>
<dbReference type="SUPFAM" id="SSF53335">
    <property type="entry name" value="S-adenosyl-L-methionine-dependent methyltransferases"/>
    <property type="match status" value="1"/>
</dbReference>
<keyword evidence="1" id="KW-0808">Transferase</keyword>
<keyword evidence="1" id="KW-0489">Methyltransferase</keyword>
<dbReference type="InterPro" id="IPR027555">
    <property type="entry name" value="Mo5U34_MeTrfas-like"/>
</dbReference>
<dbReference type="Pfam" id="PF08003">
    <property type="entry name" value="Methyltransf_9"/>
    <property type="match status" value="1"/>
</dbReference>
<reference evidence="1 2" key="1">
    <citation type="submission" date="2022-04" db="EMBL/GenBank/DDBJ databases">
        <authorList>
            <person name="Huq M.A."/>
        </authorList>
    </citation>
    <scope>NUCLEOTIDE SEQUENCE [LARGE SCALE GENOMIC DNA]</scope>
    <source>
        <strain evidence="1 2">MAH-33</strain>
    </source>
</reference>